<name>A0A0L6U604_9FIRM</name>
<dbReference type="PATRIC" id="fig|52689.4.peg.3088"/>
<keyword evidence="2" id="KW-1185">Reference proteome</keyword>
<dbReference type="Gene3D" id="1.10.1270.10">
    <property type="entry name" value="TrpR-like"/>
    <property type="match status" value="1"/>
</dbReference>
<protein>
    <submittedName>
        <fullName evidence="1">TrpR</fullName>
    </submittedName>
</protein>
<evidence type="ECO:0000313" key="1">
    <source>
        <dbReference type="EMBL" id="KNZ43230.1"/>
    </source>
</evidence>
<dbReference type="GO" id="GO:0043565">
    <property type="term" value="F:sequence-specific DNA binding"/>
    <property type="evidence" value="ECO:0007669"/>
    <property type="project" value="InterPro"/>
</dbReference>
<sequence length="96" mass="11085">MDESMKRHMLAQAILALETEEEFNMLLEDICTIKEVEDMAHRFEIAFLLSQGKTFIDVEKTTGASSATISRVNRCLKHGKGYRYIIEKMKKNDTLK</sequence>
<evidence type="ECO:0000313" key="2">
    <source>
        <dbReference type="Proteomes" id="UP000036873"/>
    </source>
</evidence>
<dbReference type="EMBL" id="LGYO01000006">
    <property type="protein sequence ID" value="KNZ43230.1"/>
    <property type="molecule type" value="Genomic_DNA"/>
</dbReference>
<dbReference type="SUPFAM" id="SSF48295">
    <property type="entry name" value="TrpR-like"/>
    <property type="match status" value="1"/>
</dbReference>
<reference evidence="2" key="1">
    <citation type="submission" date="2015-07" db="EMBL/GenBank/DDBJ databases">
        <title>Draft genome sequence of Acetobacterium bakii DSM 8293, a potential psychrophilic chemical producer through syngas fermentation.</title>
        <authorList>
            <person name="Song Y."/>
            <person name="Hwang S."/>
            <person name="Cho B.-K."/>
        </authorList>
    </citation>
    <scope>NUCLEOTIDE SEQUENCE [LARGE SCALE GENOMIC DNA]</scope>
    <source>
        <strain evidence="2">DSM 8239</strain>
    </source>
</reference>
<dbReference type="STRING" id="52689.AKG39_01950"/>
<comment type="caution">
    <text evidence="1">The sequence shown here is derived from an EMBL/GenBank/DDBJ whole genome shotgun (WGS) entry which is preliminary data.</text>
</comment>
<dbReference type="PANTHER" id="PTHR40080:SF1">
    <property type="entry name" value="TRPR-LIKE PROTEIN YERC_YECD"/>
    <property type="match status" value="1"/>
</dbReference>
<dbReference type="NCBIfam" id="TIGR02531">
    <property type="entry name" value="yecD_yerC"/>
    <property type="match status" value="1"/>
</dbReference>
<organism evidence="1 2">
    <name type="scientific">Acetobacterium bakii</name>
    <dbReference type="NCBI Taxonomy" id="52689"/>
    <lineage>
        <taxon>Bacteria</taxon>
        <taxon>Bacillati</taxon>
        <taxon>Bacillota</taxon>
        <taxon>Clostridia</taxon>
        <taxon>Eubacteriales</taxon>
        <taxon>Eubacteriaceae</taxon>
        <taxon>Acetobacterium</taxon>
    </lineage>
</organism>
<dbReference type="Proteomes" id="UP000036873">
    <property type="component" value="Unassembled WGS sequence"/>
</dbReference>
<dbReference type="PANTHER" id="PTHR40080">
    <property type="entry name" value="LMO1763 PROTEIN"/>
    <property type="match status" value="1"/>
</dbReference>
<dbReference type="InterPro" id="IPR000831">
    <property type="entry name" value="Trp_repress"/>
</dbReference>
<dbReference type="RefSeq" id="WP_050738676.1">
    <property type="nucleotide sequence ID" value="NZ_LGYO01000006.1"/>
</dbReference>
<dbReference type="InterPro" id="IPR013368">
    <property type="entry name" value="YecD_YerC"/>
</dbReference>
<gene>
    <name evidence="1" type="ORF">AKG39_01950</name>
</gene>
<dbReference type="InterPro" id="IPR010921">
    <property type="entry name" value="Trp_repressor/repl_initiator"/>
</dbReference>
<dbReference type="GO" id="GO:0003700">
    <property type="term" value="F:DNA-binding transcription factor activity"/>
    <property type="evidence" value="ECO:0007669"/>
    <property type="project" value="InterPro"/>
</dbReference>
<dbReference type="Pfam" id="PF01371">
    <property type="entry name" value="Trp_repressor"/>
    <property type="match status" value="1"/>
</dbReference>
<dbReference type="AlphaFoldDB" id="A0A0L6U604"/>
<dbReference type="PIRSF" id="PIRSF012508">
    <property type="entry name" value="YerC"/>
    <property type="match status" value="1"/>
</dbReference>
<accession>A0A0L6U604</accession>
<dbReference type="OrthoDB" id="2874807at2"/>
<dbReference type="InterPro" id="IPR038116">
    <property type="entry name" value="TrpR-like_sf"/>
</dbReference>
<proteinExistence type="predicted"/>